<dbReference type="InterPro" id="IPR017665">
    <property type="entry name" value="Guanylate_kinase"/>
</dbReference>
<dbReference type="PANTHER" id="PTHR23117">
    <property type="entry name" value="GUANYLATE KINASE-RELATED"/>
    <property type="match status" value="1"/>
</dbReference>
<feature type="binding site" evidence="12">
    <location>
        <begin position="14"/>
        <end position="21"/>
    </location>
    <ligand>
        <name>ATP</name>
        <dbReference type="ChEBI" id="CHEBI:30616"/>
    </ligand>
</feature>
<dbReference type="GO" id="GO:0004385">
    <property type="term" value="F:GMP kinase activity"/>
    <property type="evidence" value="ECO:0007669"/>
    <property type="project" value="UniProtKB-UniRule"/>
</dbReference>
<comment type="function">
    <text evidence="1 12">Essential for recycling GMP and indirectly, cGMP.</text>
</comment>
<evidence type="ECO:0000313" key="14">
    <source>
        <dbReference type="EMBL" id="ATZ18595.1"/>
    </source>
</evidence>
<dbReference type="RefSeq" id="WP_024863719.1">
    <property type="nucleotide sequence ID" value="NZ_CP024965.1"/>
</dbReference>
<evidence type="ECO:0000256" key="11">
    <source>
        <dbReference type="ARBA" id="ARBA00048594"/>
    </source>
</evidence>
<dbReference type="GO" id="GO:0005524">
    <property type="term" value="F:ATP binding"/>
    <property type="evidence" value="ECO:0007669"/>
    <property type="project" value="UniProtKB-UniRule"/>
</dbReference>
<dbReference type="HAMAP" id="MF_00328">
    <property type="entry name" value="Guanylate_kinase"/>
    <property type="match status" value="1"/>
</dbReference>
<keyword evidence="9 12" id="KW-0067">ATP-binding</keyword>
<comment type="catalytic activity">
    <reaction evidence="11 12">
        <text>GMP + ATP = GDP + ADP</text>
        <dbReference type="Rhea" id="RHEA:20780"/>
        <dbReference type="ChEBI" id="CHEBI:30616"/>
        <dbReference type="ChEBI" id="CHEBI:58115"/>
        <dbReference type="ChEBI" id="CHEBI:58189"/>
        <dbReference type="ChEBI" id="CHEBI:456216"/>
        <dbReference type="EC" id="2.7.4.8"/>
    </reaction>
</comment>
<dbReference type="GO" id="GO:0005829">
    <property type="term" value="C:cytosol"/>
    <property type="evidence" value="ECO:0007669"/>
    <property type="project" value="TreeGrafter"/>
</dbReference>
<dbReference type="NCBIfam" id="TIGR03263">
    <property type="entry name" value="guanyl_kin"/>
    <property type="match status" value="1"/>
</dbReference>
<evidence type="ECO:0000256" key="12">
    <source>
        <dbReference type="HAMAP-Rule" id="MF_00328"/>
    </source>
</evidence>
<evidence type="ECO:0000256" key="6">
    <source>
        <dbReference type="ARBA" id="ARBA00022679"/>
    </source>
</evidence>
<keyword evidence="8 12" id="KW-0418">Kinase</keyword>
<evidence type="ECO:0000256" key="9">
    <source>
        <dbReference type="ARBA" id="ARBA00022840"/>
    </source>
</evidence>
<evidence type="ECO:0000256" key="5">
    <source>
        <dbReference type="ARBA" id="ARBA00016296"/>
    </source>
</evidence>
<dbReference type="Gene3D" id="3.40.50.300">
    <property type="entry name" value="P-loop containing nucleotide triphosphate hydrolases"/>
    <property type="match status" value="1"/>
</dbReference>
<dbReference type="KEGG" id="esx:ESOMN_v1c02110"/>
<sequence>MSSNIKRRIVVISGPSGVGKGSINSVLRKDKHLSLEYSVSMTTREPRNGEIDGVHYFFVTNEEFESAIANHELIEHAQFVGNYYGTPRKYVEQQLQNGKNVILEIEVDGATQVIKNEKDVLSIFLMPPTLQELANRLQGRQSETPEVIKQRLDKALLEVPLKHTYQYVVENDTVENAVAKITDILEKENAAQSDGPTVFDRLKVMMGNLVENNYMFFVENWEMNVKILRDNGVITTEEFNDFDAKEKMINILTARLYHRVLAHGEFSDLLDRDFVENQVQRLMFKINFFSIEQKFEE</sequence>
<keyword evidence="15" id="KW-1185">Reference proteome</keyword>
<dbReference type="AlphaFoldDB" id="A0A2K8NXN2"/>
<dbReference type="PROSITE" id="PS00856">
    <property type="entry name" value="GUANYLATE_KINASE_1"/>
    <property type="match status" value="1"/>
</dbReference>
<evidence type="ECO:0000256" key="10">
    <source>
        <dbReference type="ARBA" id="ARBA00030128"/>
    </source>
</evidence>
<dbReference type="SUPFAM" id="SSF52540">
    <property type="entry name" value="P-loop containing nucleoside triphosphate hydrolases"/>
    <property type="match status" value="1"/>
</dbReference>
<organism evidence="14 15">
    <name type="scientific">Williamsoniiplasma somnilux</name>
    <dbReference type="NCBI Taxonomy" id="215578"/>
    <lineage>
        <taxon>Bacteria</taxon>
        <taxon>Bacillati</taxon>
        <taxon>Mycoplasmatota</taxon>
        <taxon>Mollicutes</taxon>
        <taxon>Entomoplasmatales</taxon>
        <taxon>Williamsoniiplasma</taxon>
    </lineage>
</organism>
<feature type="domain" description="Guanylate kinase-like" evidence="13">
    <location>
        <begin position="7"/>
        <end position="186"/>
    </location>
</feature>
<evidence type="ECO:0000313" key="15">
    <source>
        <dbReference type="Proteomes" id="UP000232230"/>
    </source>
</evidence>
<accession>A0A2K8NXN2</accession>
<dbReference type="Proteomes" id="UP000232230">
    <property type="component" value="Chromosome"/>
</dbReference>
<comment type="similarity">
    <text evidence="3 12">Belongs to the guanylate kinase family.</text>
</comment>
<evidence type="ECO:0000256" key="2">
    <source>
        <dbReference type="ARBA" id="ARBA00004496"/>
    </source>
</evidence>
<gene>
    <name evidence="12 14" type="primary">gmk</name>
    <name evidence="14" type="ORF">ESOMN_v1c02110</name>
</gene>
<evidence type="ECO:0000259" key="13">
    <source>
        <dbReference type="PROSITE" id="PS50052"/>
    </source>
</evidence>
<dbReference type="FunFam" id="3.30.63.10:FF:000002">
    <property type="entry name" value="Guanylate kinase 1"/>
    <property type="match status" value="1"/>
</dbReference>
<evidence type="ECO:0000256" key="3">
    <source>
        <dbReference type="ARBA" id="ARBA00005790"/>
    </source>
</evidence>
<dbReference type="Gene3D" id="3.30.63.10">
    <property type="entry name" value="Guanylate Kinase phosphate binding domain"/>
    <property type="match status" value="1"/>
</dbReference>
<keyword evidence="6 12" id="KW-0808">Transferase</keyword>
<proteinExistence type="inferred from homology"/>
<dbReference type="Pfam" id="PF00625">
    <property type="entry name" value="Guanylate_kin"/>
    <property type="match status" value="1"/>
</dbReference>
<evidence type="ECO:0000256" key="4">
    <source>
        <dbReference type="ARBA" id="ARBA00012961"/>
    </source>
</evidence>
<dbReference type="PANTHER" id="PTHR23117:SF13">
    <property type="entry name" value="GUANYLATE KINASE"/>
    <property type="match status" value="1"/>
</dbReference>
<dbReference type="InterPro" id="IPR027417">
    <property type="entry name" value="P-loop_NTPase"/>
</dbReference>
<comment type="subcellular location">
    <subcellularLocation>
        <location evidence="2 12">Cytoplasm</location>
    </subcellularLocation>
</comment>
<dbReference type="InterPro" id="IPR008145">
    <property type="entry name" value="GK/Ca_channel_bsu"/>
</dbReference>
<dbReference type="InterPro" id="IPR008144">
    <property type="entry name" value="Guanylate_kin-like_dom"/>
</dbReference>
<dbReference type="InterPro" id="IPR020590">
    <property type="entry name" value="Guanylate_kinase_CS"/>
</dbReference>
<evidence type="ECO:0000256" key="1">
    <source>
        <dbReference type="ARBA" id="ARBA00003531"/>
    </source>
</evidence>
<keyword evidence="12" id="KW-0963">Cytoplasm</keyword>
<reference evidence="14 15" key="1">
    <citation type="submission" date="2017-11" db="EMBL/GenBank/DDBJ databases">
        <title>Genome sequence of Entomoplasma somnilux PYAN-1 (ATCC 49194).</title>
        <authorList>
            <person name="Lo W.-S."/>
            <person name="Gasparich G.E."/>
            <person name="Kuo C.-H."/>
        </authorList>
    </citation>
    <scope>NUCLEOTIDE SEQUENCE [LARGE SCALE GENOMIC DNA]</scope>
    <source>
        <strain evidence="14 15">PYAN-1</strain>
    </source>
</reference>
<evidence type="ECO:0000256" key="8">
    <source>
        <dbReference type="ARBA" id="ARBA00022777"/>
    </source>
</evidence>
<dbReference type="EC" id="2.7.4.8" evidence="4 12"/>
<name>A0A2K8NXN2_9MOLU</name>
<dbReference type="PROSITE" id="PS50052">
    <property type="entry name" value="GUANYLATE_KINASE_2"/>
    <property type="match status" value="1"/>
</dbReference>
<dbReference type="CDD" id="cd00071">
    <property type="entry name" value="GMPK"/>
    <property type="match status" value="1"/>
</dbReference>
<dbReference type="EMBL" id="CP024965">
    <property type="protein sequence ID" value="ATZ18595.1"/>
    <property type="molecule type" value="Genomic_DNA"/>
</dbReference>
<keyword evidence="7 12" id="KW-0547">Nucleotide-binding</keyword>
<protein>
    <recommendedName>
        <fullName evidence="5 12">Guanylate kinase</fullName>
        <ecNumber evidence="4 12">2.7.4.8</ecNumber>
    </recommendedName>
    <alternativeName>
        <fullName evidence="10 12">GMP kinase</fullName>
    </alternativeName>
</protein>
<dbReference type="SMART" id="SM00072">
    <property type="entry name" value="GuKc"/>
    <property type="match status" value="1"/>
</dbReference>
<evidence type="ECO:0000256" key="7">
    <source>
        <dbReference type="ARBA" id="ARBA00022741"/>
    </source>
</evidence>